<accession>A0A2U9P1N9</accession>
<dbReference type="EMBL" id="CP029788">
    <property type="protein sequence ID" value="AWT43101.1"/>
    <property type="molecule type" value="Genomic_DNA"/>
</dbReference>
<organism evidence="1 2">
    <name type="scientific">Streptomyces actuosus</name>
    <dbReference type="NCBI Taxonomy" id="1885"/>
    <lineage>
        <taxon>Bacteria</taxon>
        <taxon>Bacillati</taxon>
        <taxon>Actinomycetota</taxon>
        <taxon>Actinomycetes</taxon>
        <taxon>Kitasatosporales</taxon>
        <taxon>Streptomycetaceae</taxon>
        <taxon>Streptomyces</taxon>
    </lineage>
</organism>
<sequence>MASIEEAVCWSGPAVFVLCTLGRAEARLPKGAFDVSGMRPDRVEVFRLASDCWAPGVVVWEYDLGFDDAGQGFVPYLTQCLRTASLGAEGIAWLAFEGTVHFDHLFTEDVAEHIYGYCVPGGEPRVTWDHDVLKGEGWRRAVAEVRAVLEDAFPAAGPQ</sequence>
<name>A0A2U9P1N9_STRAS</name>
<dbReference type="AlphaFoldDB" id="A0A2U9P1N9"/>
<dbReference type="RefSeq" id="WP_110628021.1">
    <property type="nucleotide sequence ID" value="NZ_CP029788.1"/>
</dbReference>
<proteinExistence type="predicted"/>
<dbReference type="Proteomes" id="UP000247634">
    <property type="component" value="Chromosome"/>
</dbReference>
<evidence type="ECO:0000313" key="1">
    <source>
        <dbReference type="EMBL" id="AWT43101.1"/>
    </source>
</evidence>
<evidence type="ECO:0000313" key="2">
    <source>
        <dbReference type="Proteomes" id="UP000247634"/>
    </source>
</evidence>
<reference evidence="1 2" key="1">
    <citation type="submission" date="2018-06" db="EMBL/GenBank/DDBJ databases">
        <title>The complete genome sequence of a nosiheptide producer Streptomyces actuosus ATCC 25421: deducing the ability of producing a new class III lantibiotics.</title>
        <authorList>
            <person name="Liu W."/>
            <person name="Sun F."/>
            <person name="Hu Y."/>
        </authorList>
    </citation>
    <scope>NUCLEOTIDE SEQUENCE [LARGE SCALE GENOMIC DNA]</scope>
    <source>
        <strain evidence="1 2">ATCC 25421</strain>
    </source>
</reference>
<dbReference type="OrthoDB" id="4213212at2"/>
<protein>
    <submittedName>
        <fullName evidence="1">Uncharacterized protein</fullName>
    </submittedName>
</protein>
<keyword evidence="2" id="KW-1185">Reference proteome</keyword>
<dbReference type="KEGG" id="sact:DMT42_12745"/>
<gene>
    <name evidence="1" type="ORF">DMT42_12745</name>
</gene>